<evidence type="ECO:0000313" key="4">
    <source>
        <dbReference type="Proteomes" id="UP000006732"/>
    </source>
</evidence>
<dbReference type="STRING" id="338966.Ppro_1802"/>
<dbReference type="HOGENOM" id="CLU_021203_3_3_7"/>
<evidence type="ECO:0000256" key="1">
    <source>
        <dbReference type="SAM" id="SignalP"/>
    </source>
</evidence>
<sequence length="378" mass="40896">MRSLLIRISVTLLLAFCLLLPATGPGSAVDIPAETIRIAIVKNAASVVVDGDGLLARRENGDAVPLAPPVTIRPGDNGLTIDGVIYRRLSFAGAGSLLVNGKPYRGMADVVSSDRGILIVNELPLEDYLVGLINCEISSAWPMEAVKAQAVIARTYALYRRKLRMNTPYHLESSVLDQVYNGSLIEDSRARRAVSETSGQVLTHNGSVIQAFYHSNCGGKTEASENVWGMSLPYLRGVSCEYCQGNPSSVWTQKLELAQIEERLRAAGFRVAAVNDIRPGPLNSRGRLKQVTIVSTGGDLTLTGDQFRKVLGYGVIKSTNFSVRVKDGAAHFSGLGNGHGVGLCQWGAKQRALAGFSYTEILTYYYPGTVLEQFFDIR</sequence>
<dbReference type="InterPro" id="IPR013486">
    <property type="entry name" value="SpoIID/LytB"/>
</dbReference>
<protein>
    <submittedName>
        <fullName evidence="3">SpoIID/LytB domain protein</fullName>
    </submittedName>
</protein>
<dbReference type="PANTHER" id="PTHR30032:SF4">
    <property type="entry name" value="AMIDASE ENHANCER"/>
    <property type="match status" value="1"/>
</dbReference>
<dbReference type="GO" id="GO:0030288">
    <property type="term" value="C:outer membrane-bounded periplasmic space"/>
    <property type="evidence" value="ECO:0007669"/>
    <property type="project" value="TreeGrafter"/>
</dbReference>
<feature type="chain" id="PRO_5002632304" evidence="1">
    <location>
        <begin position="29"/>
        <end position="378"/>
    </location>
</feature>
<dbReference type="Pfam" id="PF08486">
    <property type="entry name" value="SpoIID"/>
    <property type="match status" value="1"/>
</dbReference>
<dbReference type="Proteomes" id="UP000006732">
    <property type="component" value="Chromosome"/>
</dbReference>
<keyword evidence="1" id="KW-0732">Signal</keyword>
<dbReference type="InterPro" id="IPR051922">
    <property type="entry name" value="Bact_Sporulation_Assoc"/>
</dbReference>
<evidence type="ECO:0000259" key="2">
    <source>
        <dbReference type="Pfam" id="PF08486"/>
    </source>
</evidence>
<name>A1APZ4_PELPD</name>
<feature type="signal peptide" evidence="1">
    <location>
        <begin position="1"/>
        <end position="28"/>
    </location>
</feature>
<dbReference type="InterPro" id="IPR013693">
    <property type="entry name" value="SpoIID/LytB_N"/>
</dbReference>
<evidence type="ECO:0000313" key="3">
    <source>
        <dbReference type="EMBL" id="ABK99414.1"/>
    </source>
</evidence>
<reference evidence="3 4" key="1">
    <citation type="submission" date="2006-10" db="EMBL/GenBank/DDBJ databases">
        <title>Complete sequence of chromosome of Pelobacter propionicus DSM 2379.</title>
        <authorList>
            <consortium name="US DOE Joint Genome Institute"/>
            <person name="Copeland A."/>
            <person name="Lucas S."/>
            <person name="Lapidus A."/>
            <person name="Barry K."/>
            <person name="Detter J.C."/>
            <person name="Glavina del Rio T."/>
            <person name="Hammon N."/>
            <person name="Israni S."/>
            <person name="Dalin E."/>
            <person name="Tice H."/>
            <person name="Pitluck S."/>
            <person name="Saunders E."/>
            <person name="Brettin T."/>
            <person name="Bruce D."/>
            <person name="Han C."/>
            <person name="Tapia R."/>
            <person name="Schmutz J."/>
            <person name="Larimer F."/>
            <person name="Land M."/>
            <person name="Hauser L."/>
            <person name="Kyrpides N."/>
            <person name="Kim E."/>
            <person name="Lovley D."/>
            <person name="Richardson P."/>
        </authorList>
    </citation>
    <scope>NUCLEOTIDE SEQUENCE [LARGE SCALE GENOMIC DNA]</scope>
    <source>
        <strain evidence="4">DSM 2379 / NBRC 103807 / OttBd1</strain>
    </source>
</reference>
<dbReference type="AlphaFoldDB" id="A1APZ4"/>
<organism evidence="3 4">
    <name type="scientific">Pelobacter propionicus (strain DSM 2379 / NBRC 103807 / OttBd1)</name>
    <dbReference type="NCBI Taxonomy" id="338966"/>
    <lineage>
        <taxon>Bacteria</taxon>
        <taxon>Pseudomonadati</taxon>
        <taxon>Thermodesulfobacteriota</taxon>
        <taxon>Desulfuromonadia</taxon>
        <taxon>Desulfuromonadales</taxon>
        <taxon>Desulfuromonadaceae</taxon>
        <taxon>Pelobacter</taxon>
    </lineage>
</organism>
<dbReference type="EMBL" id="CP000482">
    <property type="protein sequence ID" value="ABK99414.1"/>
    <property type="molecule type" value="Genomic_DNA"/>
</dbReference>
<feature type="domain" description="Sporulation stage II protein D amidase enhancer LytB N-terminal" evidence="2">
    <location>
        <begin position="115"/>
        <end position="204"/>
    </location>
</feature>
<dbReference type="KEGG" id="ppd:Ppro_1802"/>
<proteinExistence type="predicted"/>
<gene>
    <name evidence="3" type="ordered locus">Ppro_1802</name>
</gene>
<dbReference type="eggNOG" id="COG2385">
    <property type="taxonomic scope" value="Bacteria"/>
</dbReference>
<accession>A1APZ4</accession>
<dbReference type="GO" id="GO:0030435">
    <property type="term" value="P:sporulation resulting in formation of a cellular spore"/>
    <property type="evidence" value="ECO:0007669"/>
    <property type="project" value="InterPro"/>
</dbReference>
<dbReference type="NCBIfam" id="TIGR02669">
    <property type="entry name" value="SpoIID_LytB"/>
    <property type="match status" value="1"/>
</dbReference>
<dbReference type="PANTHER" id="PTHR30032">
    <property type="entry name" value="N-ACETYLMURAMOYL-L-ALANINE AMIDASE-RELATED"/>
    <property type="match status" value="1"/>
</dbReference>
<keyword evidence="4" id="KW-1185">Reference proteome</keyword>